<dbReference type="GeneID" id="66777559"/>
<proteinExistence type="predicted"/>
<sequence>MTHIYANLIGTWTDLTNMKDVVINDIYDSPIEWLIENKNTIFEQRSIKINIGEITYFIHPSCLQIITK</sequence>
<evidence type="ECO:0000313" key="2">
    <source>
        <dbReference type="EMBL" id="PTK57072.1"/>
    </source>
</evidence>
<dbReference type="EMBL" id="UHDS01000001">
    <property type="protein sequence ID" value="SUM55758.1"/>
    <property type="molecule type" value="Genomic_DNA"/>
</dbReference>
<reference evidence="2" key="2">
    <citation type="submission" date="2018-03" db="EMBL/GenBank/DDBJ databases">
        <authorList>
            <person name="Keele B.F."/>
        </authorList>
    </citation>
    <scope>NUCLEOTIDE SEQUENCE</scope>
    <source>
        <strain evidence="2">SNUC 4337</strain>
    </source>
</reference>
<evidence type="ECO:0000313" key="3">
    <source>
        <dbReference type="EMBL" id="SUM55758.1"/>
    </source>
</evidence>
<evidence type="ECO:0000313" key="5">
    <source>
        <dbReference type="Proteomes" id="UP000254412"/>
    </source>
</evidence>
<dbReference type="RefSeq" id="WP_096810646.1">
    <property type="nucleotide sequence ID" value="NZ_BMCF01000006.1"/>
</dbReference>
<keyword evidence="6" id="KW-1185">Reference proteome</keyword>
<reference evidence="3 5" key="3">
    <citation type="submission" date="2018-06" db="EMBL/GenBank/DDBJ databases">
        <authorList>
            <consortium name="Pathogen Informatics"/>
            <person name="Doyle S."/>
        </authorList>
    </citation>
    <scope>NUCLEOTIDE SEQUENCE [LARGE SCALE GENOMIC DNA]</scope>
    <source>
        <strain evidence="3 5">NCTC13834</strain>
    </source>
</reference>
<dbReference type="EMBL" id="PZHR01000123">
    <property type="protein sequence ID" value="PTK57072.1"/>
    <property type="molecule type" value="Genomic_DNA"/>
</dbReference>
<dbReference type="KEGG" id="snl:BJD96_10810"/>
<protein>
    <submittedName>
        <fullName evidence="2">Uncharacterized protein</fullName>
    </submittedName>
</protein>
<reference evidence="1 6" key="4">
    <citation type="submission" date="2021-03" db="EMBL/GenBank/DDBJ databases">
        <title>Staphylococci and Mammaliicocci in bats.</title>
        <authorList>
            <person name="Fountain K."/>
        </authorList>
    </citation>
    <scope>NUCLEOTIDE SEQUENCE [LARGE SCALE GENOMIC DNA]</scope>
    <source>
        <strain evidence="1 6">18_1_E_SW</strain>
    </source>
</reference>
<accession>A0A291JLJ6</accession>
<dbReference type="EMBL" id="JAFNLT010000003">
    <property type="protein sequence ID" value="MBO1226471.1"/>
    <property type="molecule type" value="Genomic_DNA"/>
</dbReference>
<evidence type="ECO:0000313" key="6">
    <source>
        <dbReference type="Proteomes" id="UP000664081"/>
    </source>
</evidence>
<dbReference type="Proteomes" id="UP000254412">
    <property type="component" value="Unassembled WGS sequence"/>
</dbReference>
<dbReference type="Proteomes" id="UP000240400">
    <property type="component" value="Unassembled WGS sequence"/>
</dbReference>
<dbReference type="AlphaFoldDB" id="A0A291JLJ6"/>
<evidence type="ECO:0000313" key="1">
    <source>
        <dbReference type="EMBL" id="MBO1226471.1"/>
    </source>
</evidence>
<gene>
    <name evidence="2" type="ORF">BUZ61_12750</name>
    <name evidence="1" type="ORF">J3T88_03920</name>
    <name evidence="3" type="ORF">NCTC13834_02130</name>
</gene>
<name>A0A291JLJ6_9STAP</name>
<dbReference type="OrthoDB" id="9759736at2"/>
<dbReference type="Proteomes" id="UP000664081">
    <property type="component" value="Unassembled WGS sequence"/>
</dbReference>
<evidence type="ECO:0000313" key="4">
    <source>
        <dbReference type="Proteomes" id="UP000240400"/>
    </source>
</evidence>
<organism evidence="2 4">
    <name type="scientific">Staphylococcus nepalensis</name>
    <dbReference type="NCBI Taxonomy" id="214473"/>
    <lineage>
        <taxon>Bacteria</taxon>
        <taxon>Bacillati</taxon>
        <taxon>Bacillota</taxon>
        <taxon>Bacilli</taxon>
        <taxon>Bacillales</taxon>
        <taxon>Staphylococcaceae</taxon>
        <taxon>Staphylococcus</taxon>
    </lineage>
</organism>
<reference evidence="2 4" key="1">
    <citation type="journal article" date="2016" name="Front. Microbiol.">
        <title>Comprehensive Phylogenetic Analysis of Bovine Non-aureus Staphylococci Species Based on Whole-Genome Sequencing.</title>
        <authorList>
            <person name="Naushad S."/>
            <person name="Barkema H.W."/>
            <person name="Luby C."/>
            <person name="Condas L.A."/>
            <person name="Nobrega D.B."/>
            <person name="Carson D.A."/>
            <person name="De Buck J."/>
        </authorList>
    </citation>
    <scope>NUCLEOTIDE SEQUENCE [LARGE SCALE GENOMIC DNA]</scope>
    <source>
        <strain evidence="2 4">SNUC 4337</strain>
    </source>
</reference>